<dbReference type="PANTHER" id="PTHR43740:SF2">
    <property type="entry name" value="LEUCINE--TRNA LIGASE, MITOCHONDRIAL"/>
    <property type="match status" value="1"/>
</dbReference>
<feature type="non-terminal residue" evidence="11">
    <location>
        <position position="266"/>
    </location>
</feature>
<dbReference type="InterPro" id="IPR002302">
    <property type="entry name" value="Leu-tRNA-ligase"/>
</dbReference>
<dbReference type="GO" id="GO:0005829">
    <property type="term" value="C:cytosol"/>
    <property type="evidence" value="ECO:0007669"/>
    <property type="project" value="TreeGrafter"/>
</dbReference>
<feature type="domain" description="Methionyl/Valyl/Leucyl/Isoleucyl-tRNA synthetase anticodon-binding" evidence="10">
    <location>
        <begin position="171"/>
        <end position="260"/>
    </location>
</feature>
<evidence type="ECO:0000256" key="6">
    <source>
        <dbReference type="ARBA" id="ARBA00022917"/>
    </source>
</evidence>
<feature type="non-terminal residue" evidence="11">
    <location>
        <position position="1"/>
    </location>
</feature>
<dbReference type="Pfam" id="PF00133">
    <property type="entry name" value="tRNA-synt_1"/>
    <property type="match status" value="1"/>
</dbReference>
<name>X1IIM2_9ZZZZ</name>
<keyword evidence="3" id="KW-0436">Ligase</keyword>
<comment type="similarity">
    <text evidence="1">Belongs to the class-I aminoacyl-tRNA synthetase family.</text>
</comment>
<accession>X1IIM2</accession>
<dbReference type="FunFam" id="1.10.730.10:FF:000002">
    <property type="entry name" value="Leucine--tRNA ligase"/>
    <property type="match status" value="1"/>
</dbReference>
<dbReference type="Pfam" id="PF08264">
    <property type="entry name" value="Anticodon_1"/>
    <property type="match status" value="1"/>
</dbReference>
<dbReference type="PANTHER" id="PTHR43740">
    <property type="entry name" value="LEUCYL-TRNA SYNTHETASE"/>
    <property type="match status" value="1"/>
</dbReference>
<dbReference type="EC" id="6.1.1.4" evidence="2"/>
<sequence>EELPYRKDIVNYWMNVDQYIGGVEHAILHLLYARFFTKVTRDLGLHKFDEPFQRLLTQGMINKAHPYCPNCDAFAMKVEKHNDKCKRCGGKFVLKSVKMSKSYGNTVDPIKLMDEYGADAARFFILFGASPQSGLEWSEEGVGFAYKFIKNTFLMLAETPSKFRRKKTIRDTLIIYNLNKTIKLVTESLEKIAIRDAVNLIIQFVSDLSKYKNEGVIKQIFEECKEKLTVMLHPIAPHITEEIWEFMSKEGYLSLASWCYYDKKLL</sequence>
<protein>
    <recommendedName>
        <fullName evidence="2">leucine--tRNA ligase</fullName>
        <ecNumber evidence="2">6.1.1.4</ecNumber>
    </recommendedName>
</protein>
<keyword evidence="7" id="KW-0030">Aminoacyl-tRNA synthetase</keyword>
<dbReference type="PRINTS" id="PR00985">
    <property type="entry name" value="TRNASYNTHLEU"/>
</dbReference>
<gene>
    <name evidence="11" type="ORF">S03H2_47098</name>
</gene>
<evidence type="ECO:0000256" key="4">
    <source>
        <dbReference type="ARBA" id="ARBA00022741"/>
    </source>
</evidence>
<dbReference type="InterPro" id="IPR014729">
    <property type="entry name" value="Rossmann-like_a/b/a_fold"/>
</dbReference>
<feature type="domain" description="Aminoacyl-tRNA synthetase class Ia" evidence="9">
    <location>
        <begin position="98"/>
        <end position="134"/>
    </location>
</feature>
<dbReference type="GO" id="GO:0004823">
    <property type="term" value="F:leucine-tRNA ligase activity"/>
    <property type="evidence" value="ECO:0007669"/>
    <property type="project" value="UniProtKB-EC"/>
</dbReference>
<organism evidence="11">
    <name type="scientific">marine sediment metagenome</name>
    <dbReference type="NCBI Taxonomy" id="412755"/>
    <lineage>
        <taxon>unclassified sequences</taxon>
        <taxon>metagenomes</taxon>
        <taxon>ecological metagenomes</taxon>
    </lineage>
</organism>
<dbReference type="InterPro" id="IPR009080">
    <property type="entry name" value="tRNAsynth_Ia_anticodon-bd"/>
</dbReference>
<dbReference type="GO" id="GO:0005524">
    <property type="term" value="F:ATP binding"/>
    <property type="evidence" value="ECO:0007669"/>
    <property type="project" value="UniProtKB-KW"/>
</dbReference>
<proteinExistence type="inferred from homology"/>
<evidence type="ECO:0000256" key="5">
    <source>
        <dbReference type="ARBA" id="ARBA00022840"/>
    </source>
</evidence>
<evidence type="ECO:0000259" key="9">
    <source>
        <dbReference type="Pfam" id="PF00133"/>
    </source>
</evidence>
<evidence type="ECO:0000256" key="7">
    <source>
        <dbReference type="ARBA" id="ARBA00023146"/>
    </source>
</evidence>
<evidence type="ECO:0000256" key="8">
    <source>
        <dbReference type="ARBA" id="ARBA00047469"/>
    </source>
</evidence>
<dbReference type="InterPro" id="IPR002300">
    <property type="entry name" value="aa-tRNA-synth_Ia"/>
</dbReference>
<dbReference type="SUPFAM" id="SSF47323">
    <property type="entry name" value="Anticodon-binding domain of a subclass of class I aminoacyl-tRNA synthetases"/>
    <property type="match status" value="1"/>
</dbReference>
<dbReference type="Gene3D" id="1.10.730.10">
    <property type="entry name" value="Isoleucyl-tRNA Synthetase, Domain 1"/>
    <property type="match status" value="1"/>
</dbReference>
<keyword evidence="6" id="KW-0648">Protein biosynthesis</keyword>
<keyword evidence="5" id="KW-0067">ATP-binding</keyword>
<dbReference type="SUPFAM" id="SSF52374">
    <property type="entry name" value="Nucleotidylyl transferase"/>
    <property type="match status" value="1"/>
</dbReference>
<comment type="catalytic activity">
    <reaction evidence="8">
        <text>tRNA(Leu) + L-leucine + ATP = L-leucyl-tRNA(Leu) + AMP + diphosphate</text>
        <dbReference type="Rhea" id="RHEA:11688"/>
        <dbReference type="Rhea" id="RHEA-COMP:9613"/>
        <dbReference type="Rhea" id="RHEA-COMP:9622"/>
        <dbReference type="ChEBI" id="CHEBI:30616"/>
        <dbReference type="ChEBI" id="CHEBI:33019"/>
        <dbReference type="ChEBI" id="CHEBI:57427"/>
        <dbReference type="ChEBI" id="CHEBI:78442"/>
        <dbReference type="ChEBI" id="CHEBI:78494"/>
        <dbReference type="ChEBI" id="CHEBI:456215"/>
        <dbReference type="EC" id="6.1.1.4"/>
    </reaction>
</comment>
<dbReference type="Gene3D" id="3.40.50.620">
    <property type="entry name" value="HUPs"/>
    <property type="match status" value="1"/>
</dbReference>
<evidence type="ECO:0000256" key="3">
    <source>
        <dbReference type="ARBA" id="ARBA00022598"/>
    </source>
</evidence>
<dbReference type="AlphaFoldDB" id="X1IIM2"/>
<dbReference type="EMBL" id="BARU01029628">
    <property type="protein sequence ID" value="GAH69095.1"/>
    <property type="molecule type" value="Genomic_DNA"/>
</dbReference>
<reference evidence="11" key="1">
    <citation type="journal article" date="2014" name="Front. Microbiol.">
        <title>High frequency of phylogenetically diverse reductive dehalogenase-homologous genes in deep subseafloor sedimentary metagenomes.</title>
        <authorList>
            <person name="Kawai M."/>
            <person name="Futagami T."/>
            <person name="Toyoda A."/>
            <person name="Takaki Y."/>
            <person name="Nishi S."/>
            <person name="Hori S."/>
            <person name="Arai W."/>
            <person name="Tsubouchi T."/>
            <person name="Morono Y."/>
            <person name="Uchiyama I."/>
            <person name="Ito T."/>
            <person name="Fujiyama A."/>
            <person name="Inagaki F."/>
            <person name="Takami H."/>
        </authorList>
    </citation>
    <scope>NUCLEOTIDE SEQUENCE</scope>
    <source>
        <strain evidence="11">Expedition CK06-06</strain>
    </source>
</reference>
<evidence type="ECO:0000256" key="2">
    <source>
        <dbReference type="ARBA" id="ARBA00013164"/>
    </source>
</evidence>
<dbReference type="InterPro" id="IPR013155">
    <property type="entry name" value="M/V/L/I-tRNA-synth_anticd-bd"/>
</dbReference>
<evidence type="ECO:0000259" key="10">
    <source>
        <dbReference type="Pfam" id="PF08264"/>
    </source>
</evidence>
<dbReference type="GO" id="GO:0006429">
    <property type="term" value="P:leucyl-tRNA aminoacylation"/>
    <property type="evidence" value="ECO:0007669"/>
    <property type="project" value="InterPro"/>
</dbReference>
<evidence type="ECO:0000313" key="11">
    <source>
        <dbReference type="EMBL" id="GAH69095.1"/>
    </source>
</evidence>
<comment type="caution">
    <text evidence="11">The sequence shown here is derived from an EMBL/GenBank/DDBJ whole genome shotgun (WGS) entry which is preliminary data.</text>
</comment>
<evidence type="ECO:0000256" key="1">
    <source>
        <dbReference type="ARBA" id="ARBA00005594"/>
    </source>
</evidence>
<keyword evidence="4" id="KW-0547">Nucleotide-binding</keyword>